<name>A0AAE0BZ28_9CHLO</name>
<feature type="non-terminal residue" evidence="3">
    <location>
        <position position="1"/>
    </location>
</feature>
<evidence type="ECO:0000313" key="4">
    <source>
        <dbReference type="Proteomes" id="UP001190700"/>
    </source>
</evidence>
<organism evidence="3 4">
    <name type="scientific">Cymbomonas tetramitiformis</name>
    <dbReference type="NCBI Taxonomy" id="36881"/>
    <lineage>
        <taxon>Eukaryota</taxon>
        <taxon>Viridiplantae</taxon>
        <taxon>Chlorophyta</taxon>
        <taxon>Pyramimonadophyceae</taxon>
        <taxon>Pyramimonadales</taxon>
        <taxon>Pyramimonadaceae</taxon>
        <taxon>Cymbomonas</taxon>
    </lineage>
</organism>
<dbReference type="EMBL" id="LGRX02030663">
    <property type="protein sequence ID" value="KAK3245417.1"/>
    <property type="molecule type" value="Genomic_DNA"/>
</dbReference>
<feature type="transmembrane region" description="Helical" evidence="2">
    <location>
        <begin position="21"/>
        <end position="50"/>
    </location>
</feature>
<gene>
    <name evidence="3" type="ORF">CYMTET_45011</name>
</gene>
<sequence>CWGWCSATVHCRNANVGSTAFSVLMLILMFALFFVFIMLAGAILGISYGINEVNTIGFQYLSVGQEGLFNLALAVEHVSDTFNSTLHSVFARLSDTEADLNATFTAAMATMGPEILGTNKTNDPAAYLVSMMSLHAANFLANNTNGTAHTHSAYVGRPFQHSAKVLTQVMSTCERIEPRDVLTEFSEDDDLVDFSNFDTSSSQVPYLEAADGSLFEYVNGSLFSLPNATLDPNTSFLLGVSKSIVLVLANTSFGNISMSASMSASQDTSPELVSNHSTIFFSDGSRVQVPNGAAVKLPNRTILPPLEGSVVHLPAGSMMLPNGTHYKVIGSSAHRCCAARRPPTSEGKEVTAVGHEALRTRAARWTRAEGGSLPHVLDLGDYTLGVSLFTSLLDALGSRPAVPADGLNDARAGPAGPGQDQMGDAEDQMGDAKDQTQGDVENQMGDVKEHMEDVKDQTQGDVENQMGDIKDQMEDEVKNVGEGVQDQTQDVTNGLQNKVGETQNQLQSAAGSDSKSQAEERSDFLDSWQFSRLHSLLCQSEDLVSMLRKALPMLDLIWTSEFQKSLDKYKAHKLAAQTEQPGVCNTDRCVDFSYYSWGWEALDDVCVCDDELDEINSYMTSVFMKFVYMIASVFIQFVGLIFLIACNAANNSFLNWRIMMERGDRLPRGLVIFAKPKKEQIQ</sequence>
<evidence type="ECO:0000256" key="2">
    <source>
        <dbReference type="SAM" id="Phobius"/>
    </source>
</evidence>
<feature type="transmembrane region" description="Helical" evidence="2">
    <location>
        <begin position="626"/>
        <end position="650"/>
    </location>
</feature>
<dbReference type="AlphaFoldDB" id="A0AAE0BZ28"/>
<evidence type="ECO:0000256" key="1">
    <source>
        <dbReference type="SAM" id="MobiDB-lite"/>
    </source>
</evidence>
<comment type="caution">
    <text evidence="3">The sequence shown here is derived from an EMBL/GenBank/DDBJ whole genome shotgun (WGS) entry which is preliminary data.</text>
</comment>
<reference evidence="3 4" key="1">
    <citation type="journal article" date="2015" name="Genome Biol. Evol.">
        <title>Comparative Genomics of a Bacterivorous Green Alga Reveals Evolutionary Causalities and Consequences of Phago-Mixotrophic Mode of Nutrition.</title>
        <authorList>
            <person name="Burns J.A."/>
            <person name="Paasch A."/>
            <person name="Narechania A."/>
            <person name="Kim E."/>
        </authorList>
    </citation>
    <scope>NUCLEOTIDE SEQUENCE [LARGE SCALE GENOMIC DNA]</scope>
    <source>
        <strain evidence="3 4">PLY_AMNH</strain>
    </source>
</reference>
<evidence type="ECO:0000313" key="3">
    <source>
        <dbReference type="EMBL" id="KAK3245417.1"/>
    </source>
</evidence>
<dbReference type="Gene3D" id="1.20.120.20">
    <property type="entry name" value="Apolipoprotein"/>
    <property type="match status" value="1"/>
</dbReference>
<accession>A0AAE0BZ28</accession>
<dbReference type="Proteomes" id="UP001190700">
    <property type="component" value="Unassembled WGS sequence"/>
</dbReference>
<proteinExistence type="predicted"/>
<keyword evidence="2" id="KW-1133">Transmembrane helix</keyword>
<keyword evidence="2" id="KW-0472">Membrane</keyword>
<keyword evidence="2" id="KW-0812">Transmembrane</keyword>
<protein>
    <submittedName>
        <fullName evidence="3">Uncharacterized protein</fullName>
    </submittedName>
</protein>
<keyword evidence="4" id="KW-1185">Reference proteome</keyword>
<feature type="region of interest" description="Disordered" evidence="1">
    <location>
        <begin position="404"/>
        <end position="440"/>
    </location>
</feature>